<reference evidence="4" key="1">
    <citation type="submission" date="2017-09" db="EMBL/GenBank/DDBJ databases">
        <title>Depth-based differentiation of microbial function through sediment-hosted aquifers and enrichment of novel symbionts in the deep terrestrial subsurface.</title>
        <authorList>
            <person name="Probst A.J."/>
            <person name="Ladd B."/>
            <person name="Jarett J.K."/>
            <person name="Geller-Mcgrath D.E."/>
            <person name="Sieber C.M.K."/>
            <person name="Emerson J.B."/>
            <person name="Anantharaman K."/>
            <person name="Thomas B.C."/>
            <person name="Malmstrom R."/>
            <person name="Stieglmeier M."/>
            <person name="Klingl A."/>
            <person name="Woyke T."/>
            <person name="Ryan C.M."/>
            <person name="Banfield J.F."/>
        </authorList>
    </citation>
    <scope>NUCLEOTIDE SEQUENCE [LARGE SCALE GENOMIC DNA]</scope>
</reference>
<name>A0A2M7YMH2_9BACT</name>
<feature type="transmembrane region" description="Helical" evidence="2">
    <location>
        <begin position="21"/>
        <end position="41"/>
    </location>
</feature>
<protein>
    <recommendedName>
        <fullName evidence="5">Cell division protein FtsL</fullName>
    </recommendedName>
</protein>
<organism evidence="3 4">
    <name type="scientific">Candidatus Portnoybacteria bacterium CG_4_9_14_3_um_filter_43_11</name>
    <dbReference type="NCBI Taxonomy" id="1974805"/>
    <lineage>
        <taxon>Bacteria</taxon>
        <taxon>Candidatus Portnoyibacteriota</taxon>
    </lineage>
</organism>
<evidence type="ECO:0000256" key="2">
    <source>
        <dbReference type="SAM" id="Phobius"/>
    </source>
</evidence>
<keyword evidence="2" id="KW-1133">Transmembrane helix</keyword>
<sequence>MFNCHSRNLNIFCKPNHNRGLVALNWLIVFSSVGLILFYLIQTNSLVDYSYRIREQKKLISELEEKNHSLEMEIVRRQSPFSLEEAIKPLGLVEMKDAVYLSWEKEVAAIKK</sequence>
<dbReference type="AlphaFoldDB" id="A0A2M7YMH2"/>
<keyword evidence="2" id="KW-0812">Transmembrane</keyword>
<feature type="coiled-coil region" evidence="1">
    <location>
        <begin position="46"/>
        <end position="73"/>
    </location>
</feature>
<accession>A0A2M7YMH2</accession>
<evidence type="ECO:0000313" key="4">
    <source>
        <dbReference type="Proteomes" id="UP000230941"/>
    </source>
</evidence>
<comment type="caution">
    <text evidence="3">The sequence shown here is derived from an EMBL/GenBank/DDBJ whole genome shotgun (WGS) entry which is preliminary data.</text>
</comment>
<dbReference type="Proteomes" id="UP000230941">
    <property type="component" value="Unassembled WGS sequence"/>
</dbReference>
<keyword evidence="1" id="KW-0175">Coiled coil</keyword>
<evidence type="ECO:0000313" key="3">
    <source>
        <dbReference type="EMBL" id="PJA64160.1"/>
    </source>
</evidence>
<keyword evidence="2" id="KW-0472">Membrane</keyword>
<dbReference type="EMBL" id="PFWG01000002">
    <property type="protein sequence ID" value="PJA64160.1"/>
    <property type="molecule type" value="Genomic_DNA"/>
</dbReference>
<gene>
    <name evidence="3" type="ORF">CO160_00075</name>
</gene>
<proteinExistence type="predicted"/>
<evidence type="ECO:0000256" key="1">
    <source>
        <dbReference type="SAM" id="Coils"/>
    </source>
</evidence>
<evidence type="ECO:0008006" key="5">
    <source>
        <dbReference type="Google" id="ProtNLM"/>
    </source>
</evidence>